<comment type="cofactor">
    <cofactor evidence="10 12">
        <name>Ca(2+)</name>
        <dbReference type="ChEBI" id="CHEBI:29108"/>
    </cofactor>
    <text evidence="10 12">Binds 2 calcium ions per subunit.</text>
</comment>
<evidence type="ECO:0000256" key="6">
    <source>
        <dbReference type="ARBA" id="ARBA00023002"/>
    </source>
</evidence>
<comment type="caution">
    <text evidence="14">The sequence shown here is derived from an EMBL/GenBank/DDBJ whole genome shotgun (WGS) entry which is preliminary data.</text>
</comment>
<comment type="function">
    <text evidence="12">Removal of H(2)O(2), oxidation of toxic reductants, biosynthesis and degradation of lignin, suberization, auxin catabolism, response to environmental stresses such as wounding, pathogen attack and oxidative stress.</text>
</comment>
<dbReference type="PROSITE" id="PS00435">
    <property type="entry name" value="PEROXIDASE_1"/>
    <property type="match status" value="1"/>
</dbReference>
<gene>
    <name evidence="14" type="ORF">HHK36_008434</name>
</gene>
<keyword evidence="7 10" id="KW-0408">Iron</keyword>
<comment type="subcellular location">
    <subcellularLocation>
        <location evidence="12">Secreted</location>
    </subcellularLocation>
</comment>
<evidence type="ECO:0000256" key="8">
    <source>
        <dbReference type="ARBA" id="ARBA00023157"/>
    </source>
</evidence>
<dbReference type="PRINTS" id="PR00458">
    <property type="entry name" value="PEROXIDASE"/>
</dbReference>
<sequence length="297" mass="32744">MKSSNIYASIKQWKQLGDTIQLWSFRCDSKLCFVLNVVRDADNGGCEGSVLLDDTATFRGEKNAIPNLSVGGFDVIDNIKTRLESVCPLTVSCTDILTLATREAVNFVGGPYWKVLLGRRDGRTASETEANNLPSPFEDIDDLVAKFVAKGLNVKDVVVLSGGHTIGYAQCITFQNRLFNFSGTGKPDPTLDSDLREDLQSRCPNEDGSNSNLAPLDPVTVYKFDNTYYKNLRNNMGLLQSDQTLLTNSSTADMVRIYGMFPSVFARDFGDSMVKMANIGVLTGQDGEIRRNCRVMN</sequence>
<dbReference type="Gene3D" id="1.10.420.10">
    <property type="entry name" value="Peroxidase, domain 2"/>
    <property type="match status" value="1"/>
</dbReference>
<feature type="disulfide bond" evidence="11">
    <location>
        <begin position="171"/>
        <end position="203"/>
    </location>
</feature>
<accession>A0A834ZGP6</accession>
<dbReference type="SUPFAM" id="SSF48113">
    <property type="entry name" value="Heme-dependent peroxidases"/>
    <property type="match status" value="1"/>
</dbReference>
<dbReference type="GO" id="GO:0046872">
    <property type="term" value="F:metal ion binding"/>
    <property type="evidence" value="ECO:0007669"/>
    <property type="project" value="UniProtKB-UniRule"/>
</dbReference>
<dbReference type="Pfam" id="PF00141">
    <property type="entry name" value="peroxidase"/>
    <property type="match status" value="1"/>
</dbReference>
<evidence type="ECO:0000256" key="10">
    <source>
        <dbReference type="PIRSR" id="PIRSR600823-3"/>
    </source>
</evidence>
<reference evidence="14 15" key="1">
    <citation type="submission" date="2020-04" db="EMBL/GenBank/DDBJ databases">
        <title>Plant Genome Project.</title>
        <authorList>
            <person name="Zhang R.-G."/>
        </authorList>
    </citation>
    <scope>NUCLEOTIDE SEQUENCE [LARGE SCALE GENOMIC DNA]</scope>
    <source>
        <strain evidence="14">YNK0</strain>
        <tissue evidence="14">Leaf</tissue>
    </source>
</reference>
<dbReference type="PANTHER" id="PTHR31388">
    <property type="entry name" value="PEROXIDASE 72-RELATED"/>
    <property type="match status" value="1"/>
</dbReference>
<evidence type="ECO:0000256" key="5">
    <source>
        <dbReference type="ARBA" id="ARBA00022723"/>
    </source>
</evidence>
<evidence type="ECO:0000256" key="2">
    <source>
        <dbReference type="ARBA" id="ARBA00006873"/>
    </source>
</evidence>
<feature type="binding site" evidence="10">
    <location>
        <position position="165"/>
    </location>
    <ligand>
        <name>Ca(2+)</name>
        <dbReference type="ChEBI" id="CHEBI:29108"/>
        <label>2</label>
    </ligand>
</feature>
<comment type="cofactor">
    <cofactor evidence="10 12">
        <name>heme b</name>
        <dbReference type="ChEBI" id="CHEBI:60344"/>
    </cofactor>
    <text evidence="10 12">Binds 1 heme b (iron(II)-protoporphyrin IX) group per subunit.</text>
</comment>
<evidence type="ECO:0000259" key="13">
    <source>
        <dbReference type="PROSITE" id="PS50873"/>
    </source>
</evidence>
<dbReference type="GO" id="GO:0140825">
    <property type="term" value="F:lactoperoxidase activity"/>
    <property type="evidence" value="ECO:0007669"/>
    <property type="project" value="UniProtKB-EC"/>
</dbReference>
<keyword evidence="10 12" id="KW-0106">Calcium</keyword>
<dbReference type="EMBL" id="JABCRI010000005">
    <property type="protein sequence ID" value="KAF8406347.1"/>
    <property type="molecule type" value="Genomic_DNA"/>
</dbReference>
<feature type="binding site" evidence="10">
    <location>
        <position position="220"/>
    </location>
    <ligand>
        <name>Ca(2+)</name>
        <dbReference type="ChEBI" id="CHEBI:29108"/>
        <label>2</label>
    </ligand>
</feature>
<keyword evidence="15" id="KW-1185">Reference proteome</keyword>
<dbReference type="InterPro" id="IPR000823">
    <property type="entry name" value="Peroxidase_pln"/>
</dbReference>
<dbReference type="InterPro" id="IPR002016">
    <property type="entry name" value="Haem_peroxidase"/>
</dbReference>
<dbReference type="FunFam" id="1.10.420.10:FF:000001">
    <property type="entry name" value="Peroxidase"/>
    <property type="match status" value="1"/>
</dbReference>
<organism evidence="14 15">
    <name type="scientific">Tetracentron sinense</name>
    <name type="common">Spur-leaf</name>
    <dbReference type="NCBI Taxonomy" id="13715"/>
    <lineage>
        <taxon>Eukaryota</taxon>
        <taxon>Viridiplantae</taxon>
        <taxon>Streptophyta</taxon>
        <taxon>Embryophyta</taxon>
        <taxon>Tracheophyta</taxon>
        <taxon>Spermatophyta</taxon>
        <taxon>Magnoliopsida</taxon>
        <taxon>Trochodendrales</taxon>
        <taxon>Trochodendraceae</taxon>
        <taxon>Tetracentron</taxon>
    </lineage>
</organism>
<dbReference type="GO" id="GO:0005576">
    <property type="term" value="C:extracellular region"/>
    <property type="evidence" value="ECO:0007669"/>
    <property type="project" value="UniProtKB-SubCell"/>
</dbReference>
<dbReference type="EC" id="1.11.1.7" evidence="12"/>
<dbReference type="InterPro" id="IPR019793">
    <property type="entry name" value="Peroxidases_heam-ligand_BS"/>
</dbReference>
<evidence type="ECO:0000313" key="15">
    <source>
        <dbReference type="Proteomes" id="UP000655225"/>
    </source>
</evidence>
<dbReference type="GO" id="GO:0020037">
    <property type="term" value="F:heme binding"/>
    <property type="evidence" value="ECO:0007669"/>
    <property type="project" value="UniProtKB-UniRule"/>
</dbReference>
<dbReference type="OMA" id="FWSVPLG"/>
<keyword evidence="4 12" id="KW-0349">Heme</keyword>
<keyword evidence="3 12" id="KW-0575">Peroxidase</keyword>
<keyword evidence="5 10" id="KW-0479">Metal-binding</keyword>
<dbReference type="OrthoDB" id="2113341at2759"/>
<feature type="domain" description="Plant heme peroxidase family profile" evidence="13">
    <location>
        <begin position="45"/>
        <end position="297"/>
    </location>
</feature>
<protein>
    <recommendedName>
        <fullName evidence="12">Peroxidase</fullName>
        <ecNumber evidence="12">1.11.1.7</ecNumber>
    </recommendedName>
</protein>
<comment type="similarity">
    <text evidence="2">Belongs to the peroxidase family. Ascorbate peroxidase subfamily.</text>
</comment>
<dbReference type="PROSITE" id="PS50873">
    <property type="entry name" value="PEROXIDASE_4"/>
    <property type="match status" value="1"/>
</dbReference>
<evidence type="ECO:0000256" key="7">
    <source>
        <dbReference type="ARBA" id="ARBA00023004"/>
    </source>
</evidence>
<evidence type="ECO:0000313" key="14">
    <source>
        <dbReference type="EMBL" id="KAF8406347.1"/>
    </source>
</evidence>
<keyword evidence="12" id="KW-0964">Secreted</keyword>
<feature type="binding site" evidence="10">
    <location>
        <position position="45"/>
    </location>
    <ligand>
        <name>Ca(2+)</name>
        <dbReference type="ChEBI" id="CHEBI:29108"/>
        <label>1</label>
    </ligand>
</feature>
<name>A0A834ZGP6_TETSI</name>
<evidence type="ECO:0000256" key="12">
    <source>
        <dbReference type="RuleBase" id="RU362060"/>
    </source>
</evidence>
<comment type="catalytic activity">
    <reaction evidence="1 12">
        <text>2 a phenolic donor + H2O2 = 2 a phenolic radical donor + 2 H2O</text>
        <dbReference type="Rhea" id="RHEA:56136"/>
        <dbReference type="ChEBI" id="CHEBI:15377"/>
        <dbReference type="ChEBI" id="CHEBI:16240"/>
        <dbReference type="ChEBI" id="CHEBI:139520"/>
        <dbReference type="ChEBI" id="CHEBI:139521"/>
        <dbReference type="EC" id="1.11.1.7"/>
    </reaction>
</comment>
<comment type="similarity">
    <text evidence="12">Belongs to the peroxidase family. Classical plant (class III) peroxidase subfamily.</text>
</comment>
<feature type="binding site" evidence="10">
    <location>
        <position position="225"/>
    </location>
    <ligand>
        <name>Ca(2+)</name>
        <dbReference type="ChEBI" id="CHEBI:29108"/>
        <label>2</label>
    </ligand>
</feature>
<keyword evidence="6 12" id="KW-0560">Oxidoreductase</keyword>
<dbReference type="GO" id="GO:0042744">
    <property type="term" value="P:hydrogen peroxide catabolic process"/>
    <property type="evidence" value="ECO:0007669"/>
    <property type="project" value="UniProtKB-KW"/>
</dbReference>
<feature type="binding site" evidence="10">
    <location>
        <position position="49"/>
    </location>
    <ligand>
        <name>Ca(2+)</name>
        <dbReference type="ChEBI" id="CHEBI:29108"/>
        <label>1</label>
    </ligand>
</feature>
<keyword evidence="12" id="KW-0376">Hydrogen peroxide</keyword>
<feature type="binding site" evidence="10">
    <location>
        <position position="217"/>
    </location>
    <ligand>
        <name>Ca(2+)</name>
        <dbReference type="ChEBI" id="CHEBI:29108"/>
        <label>2</label>
    </ligand>
</feature>
<evidence type="ECO:0000256" key="9">
    <source>
        <dbReference type="PIRSR" id="PIRSR600823-2"/>
    </source>
</evidence>
<evidence type="ECO:0000256" key="11">
    <source>
        <dbReference type="PIRSR" id="PIRSR600823-5"/>
    </source>
</evidence>
<feature type="binding site" evidence="10">
    <location>
        <position position="61"/>
    </location>
    <ligand>
        <name>Ca(2+)</name>
        <dbReference type="ChEBI" id="CHEBI:29108"/>
        <label>1</label>
    </ligand>
</feature>
<feature type="binding site" description="axial binding residue" evidence="10">
    <location>
        <position position="164"/>
    </location>
    <ligand>
        <name>heme b</name>
        <dbReference type="ChEBI" id="CHEBI:60344"/>
    </ligand>
    <ligandPart>
        <name>Fe</name>
        <dbReference type="ChEBI" id="CHEBI:18248"/>
    </ligandPart>
</feature>
<feature type="binding site" evidence="9">
    <location>
        <position position="134"/>
    </location>
    <ligand>
        <name>substrate</name>
    </ligand>
</feature>
<evidence type="ECO:0000256" key="1">
    <source>
        <dbReference type="ARBA" id="ARBA00000189"/>
    </source>
</evidence>
<dbReference type="InterPro" id="IPR033905">
    <property type="entry name" value="Secretory_peroxidase"/>
</dbReference>
<dbReference type="CDD" id="cd00693">
    <property type="entry name" value="secretory_peroxidase"/>
    <property type="match status" value="1"/>
</dbReference>
<dbReference type="InterPro" id="IPR010255">
    <property type="entry name" value="Haem_peroxidase_sf"/>
</dbReference>
<keyword evidence="8 11" id="KW-1015">Disulfide bond</keyword>
<dbReference type="GO" id="GO:0006979">
    <property type="term" value="P:response to oxidative stress"/>
    <property type="evidence" value="ECO:0007669"/>
    <property type="project" value="UniProtKB-UniRule"/>
</dbReference>
<proteinExistence type="inferred from homology"/>
<dbReference type="PRINTS" id="PR00461">
    <property type="entry name" value="PLPEROXIDASE"/>
</dbReference>
<evidence type="ECO:0000256" key="3">
    <source>
        <dbReference type="ARBA" id="ARBA00022559"/>
    </source>
</evidence>
<dbReference type="PANTHER" id="PTHR31388:SF180">
    <property type="entry name" value="PEROXIDASE"/>
    <property type="match status" value="1"/>
</dbReference>
<dbReference type="AlphaFoldDB" id="A0A834ZGP6"/>
<dbReference type="Gene3D" id="1.10.520.10">
    <property type="match status" value="1"/>
</dbReference>
<dbReference type="Proteomes" id="UP000655225">
    <property type="component" value="Unassembled WGS sequence"/>
</dbReference>
<feature type="disulfide bond" evidence="11">
    <location>
        <begin position="93"/>
        <end position="293"/>
    </location>
</feature>
<evidence type="ECO:0000256" key="4">
    <source>
        <dbReference type="ARBA" id="ARBA00022617"/>
    </source>
</evidence>